<comment type="cofactor">
    <cofactor evidence="13">
        <name>Mn(2+)</name>
        <dbReference type="ChEBI" id="CHEBI:29035"/>
    </cofactor>
    <cofactor evidence="13">
        <name>Fe(2+)</name>
        <dbReference type="ChEBI" id="CHEBI:29033"/>
    </cofactor>
    <text evidence="13">Binds 1 Mn(2+) or Fe(2+) ion per subunit.</text>
</comment>
<keyword evidence="7 12" id="KW-0479">Metal-binding</keyword>
<protein>
    <recommendedName>
        <fullName evidence="4">Ferric uptake regulation protein</fullName>
    </recommendedName>
</protein>
<keyword evidence="5" id="KW-0963">Cytoplasm</keyword>
<dbReference type="PANTHER" id="PTHR33202">
    <property type="entry name" value="ZINC UPTAKE REGULATION PROTEIN"/>
    <property type="match status" value="1"/>
</dbReference>
<comment type="similarity">
    <text evidence="2">Belongs to the Fur family.</text>
</comment>
<keyword evidence="13" id="KW-0408">Iron</keyword>
<dbReference type="GO" id="GO:0000976">
    <property type="term" value="F:transcription cis-regulatory region binding"/>
    <property type="evidence" value="ECO:0007669"/>
    <property type="project" value="TreeGrafter"/>
</dbReference>
<evidence type="ECO:0000256" key="5">
    <source>
        <dbReference type="ARBA" id="ARBA00022490"/>
    </source>
</evidence>
<feature type="binding site" evidence="13">
    <location>
        <position position="125"/>
    </location>
    <ligand>
        <name>Fe cation</name>
        <dbReference type="ChEBI" id="CHEBI:24875"/>
    </ligand>
</feature>
<feature type="binding site" evidence="13">
    <location>
        <position position="104"/>
    </location>
    <ligand>
        <name>Fe cation</name>
        <dbReference type="ChEBI" id="CHEBI:24875"/>
    </ligand>
</feature>
<evidence type="ECO:0000313" key="15">
    <source>
        <dbReference type="Proteomes" id="UP000664417"/>
    </source>
</evidence>
<keyword evidence="9" id="KW-0805">Transcription regulation</keyword>
<reference evidence="14" key="1">
    <citation type="submission" date="2021-03" db="EMBL/GenBank/DDBJ databases">
        <authorList>
            <person name="Wang G."/>
        </authorList>
    </citation>
    <scope>NUCLEOTIDE SEQUENCE</scope>
    <source>
        <strain evidence="14">KCTC 12899</strain>
    </source>
</reference>
<dbReference type="Proteomes" id="UP000664417">
    <property type="component" value="Unassembled WGS sequence"/>
</dbReference>
<keyword evidence="6" id="KW-0678">Repressor</keyword>
<name>A0A8J7QAT3_9BACT</name>
<evidence type="ECO:0000256" key="6">
    <source>
        <dbReference type="ARBA" id="ARBA00022491"/>
    </source>
</evidence>
<sequence length="160" mass="18812">MPDNLKPETREVDISELEEQFKSFLYAHNGKVTNERLALLRAIYENDGHYSVDELLDLMRNQSQRISRATVYRTLDLLVQSGLVKKLTIEGQETRYESAMTQGHHDHIICVDCHKILEFYDDELENLQDDILEQHHFKMVRHVHQLYGRCTQVDCPGKKE</sequence>
<organism evidence="14 15">
    <name type="scientific">Acanthopleuribacter pedis</name>
    <dbReference type="NCBI Taxonomy" id="442870"/>
    <lineage>
        <taxon>Bacteria</taxon>
        <taxon>Pseudomonadati</taxon>
        <taxon>Acidobacteriota</taxon>
        <taxon>Holophagae</taxon>
        <taxon>Acanthopleuribacterales</taxon>
        <taxon>Acanthopleuribacteraceae</taxon>
        <taxon>Acanthopleuribacter</taxon>
    </lineage>
</organism>
<evidence type="ECO:0000256" key="3">
    <source>
        <dbReference type="ARBA" id="ARBA00011738"/>
    </source>
</evidence>
<feature type="binding site" evidence="12">
    <location>
        <position position="150"/>
    </location>
    <ligand>
        <name>Zn(2+)</name>
        <dbReference type="ChEBI" id="CHEBI:29105"/>
    </ligand>
</feature>
<evidence type="ECO:0000256" key="9">
    <source>
        <dbReference type="ARBA" id="ARBA00023015"/>
    </source>
</evidence>
<feature type="binding site" evidence="12">
    <location>
        <position position="113"/>
    </location>
    <ligand>
        <name>Zn(2+)</name>
        <dbReference type="ChEBI" id="CHEBI:29105"/>
    </ligand>
</feature>
<evidence type="ECO:0000256" key="7">
    <source>
        <dbReference type="ARBA" id="ARBA00022723"/>
    </source>
</evidence>
<dbReference type="AlphaFoldDB" id="A0A8J7QAT3"/>
<dbReference type="InterPro" id="IPR043135">
    <property type="entry name" value="Fur_C"/>
</dbReference>
<evidence type="ECO:0000256" key="4">
    <source>
        <dbReference type="ARBA" id="ARBA00020910"/>
    </source>
</evidence>
<dbReference type="InterPro" id="IPR036390">
    <property type="entry name" value="WH_DNA-bd_sf"/>
</dbReference>
<keyword evidence="8 12" id="KW-0862">Zinc</keyword>
<evidence type="ECO:0000256" key="13">
    <source>
        <dbReference type="PIRSR" id="PIRSR602481-2"/>
    </source>
</evidence>
<comment type="subcellular location">
    <subcellularLocation>
        <location evidence="1">Cytoplasm</location>
    </subcellularLocation>
</comment>
<dbReference type="Gene3D" id="1.10.10.10">
    <property type="entry name" value="Winged helix-like DNA-binding domain superfamily/Winged helix DNA-binding domain"/>
    <property type="match status" value="1"/>
</dbReference>
<dbReference type="GO" id="GO:0005829">
    <property type="term" value="C:cytosol"/>
    <property type="evidence" value="ECO:0007669"/>
    <property type="project" value="TreeGrafter"/>
</dbReference>
<dbReference type="PANTHER" id="PTHR33202:SF2">
    <property type="entry name" value="FERRIC UPTAKE REGULATION PROTEIN"/>
    <property type="match status" value="1"/>
</dbReference>
<dbReference type="RefSeq" id="WP_207860617.1">
    <property type="nucleotide sequence ID" value="NZ_JAFREP010000018.1"/>
</dbReference>
<dbReference type="GO" id="GO:0045892">
    <property type="term" value="P:negative regulation of DNA-templated transcription"/>
    <property type="evidence" value="ECO:0007669"/>
    <property type="project" value="TreeGrafter"/>
</dbReference>
<comment type="cofactor">
    <cofactor evidence="12">
        <name>Zn(2+)</name>
        <dbReference type="ChEBI" id="CHEBI:29105"/>
    </cofactor>
    <text evidence="12">Binds 1 zinc ion per subunit.</text>
</comment>
<gene>
    <name evidence="14" type="ORF">J3U88_19455</name>
</gene>
<dbReference type="EMBL" id="JAFREP010000018">
    <property type="protein sequence ID" value="MBO1320664.1"/>
    <property type="molecule type" value="Genomic_DNA"/>
</dbReference>
<dbReference type="GO" id="GO:0003700">
    <property type="term" value="F:DNA-binding transcription factor activity"/>
    <property type="evidence" value="ECO:0007669"/>
    <property type="project" value="InterPro"/>
</dbReference>
<proteinExistence type="inferred from homology"/>
<keyword evidence="15" id="KW-1185">Reference proteome</keyword>
<evidence type="ECO:0000256" key="2">
    <source>
        <dbReference type="ARBA" id="ARBA00007957"/>
    </source>
</evidence>
<evidence type="ECO:0000256" key="12">
    <source>
        <dbReference type="PIRSR" id="PIRSR602481-1"/>
    </source>
</evidence>
<comment type="caution">
    <text evidence="14">The sequence shown here is derived from an EMBL/GenBank/DDBJ whole genome shotgun (WGS) entry which is preliminary data.</text>
</comment>
<dbReference type="InterPro" id="IPR002481">
    <property type="entry name" value="FUR"/>
</dbReference>
<feature type="binding site" evidence="13">
    <location>
        <position position="106"/>
    </location>
    <ligand>
        <name>Fe cation</name>
        <dbReference type="ChEBI" id="CHEBI:24875"/>
    </ligand>
</feature>
<evidence type="ECO:0000256" key="8">
    <source>
        <dbReference type="ARBA" id="ARBA00022833"/>
    </source>
</evidence>
<dbReference type="GO" id="GO:1900376">
    <property type="term" value="P:regulation of secondary metabolite biosynthetic process"/>
    <property type="evidence" value="ECO:0007669"/>
    <property type="project" value="TreeGrafter"/>
</dbReference>
<dbReference type="Pfam" id="PF01475">
    <property type="entry name" value="FUR"/>
    <property type="match status" value="1"/>
</dbReference>
<evidence type="ECO:0000256" key="11">
    <source>
        <dbReference type="ARBA" id="ARBA00023163"/>
    </source>
</evidence>
<feature type="binding site" evidence="12">
    <location>
        <position position="110"/>
    </location>
    <ligand>
        <name>Zn(2+)</name>
        <dbReference type="ChEBI" id="CHEBI:29105"/>
    </ligand>
</feature>
<evidence type="ECO:0000256" key="10">
    <source>
        <dbReference type="ARBA" id="ARBA00023125"/>
    </source>
</evidence>
<evidence type="ECO:0000313" key="14">
    <source>
        <dbReference type="EMBL" id="MBO1320664.1"/>
    </source>
</evidence>
<dbReference type="GO" id="GO:0008270">
    <property type="term" value="F:zinc ion binding"/>
    <property type="evidence" value="ECO:0007669"/>
    <property type="project" value="TreeGrafter"/>
</dbReference>
<accession>A0A8J7QAT3</accession>
<keyword evidence="11" id="KW-0804">Transcription</keyword>
<dbReference type="SUPFAM" id="SSF46785">
    <property type="entry name" value="Winged helix' DNA-binding domain"/>
    <property type="match status" value="1"/>
</dbReference>
<dbReference type="Gene3D" id="3.30.1490.190">
    <property type="match status" value="1"/>
</dbReference>
<dbReference type="CDD" id="cd07153">
    <property type="entry name" value="Fur_like"/>
    <property type="match status" value="1"/>
</dbReference>
<dbReference type="InterPro" id="IPR036388">
    <property type="entry name" value="WH-like_DNA-bd_sf"/>
</dbReference>
<comment type="subunit">
    <text evidence="3">Homodimer.</text>
</comment>
<feature type="binding site" evidence="12">
    <location>
        <position position="155"/>
    </location>
    <ligand>
        <name>Zn(2+)</name>
        <dbReference type="ChEBI" id="CHEBI:29105"/>
    </ligand>
</feature>
<feature type="binding site" evidence="13">
    <location>
        <position position="142"/>
    </location>
    <ligand>
        <name>Fe cation</name>
        <dbReference type="ChEBI" id="CHEBI:24875"/>
    </ligand>
</feature>
<keyword evidence="10" id="KW-0238">DNA-binding</keyword>
<evidence type="ECO:0000256" key="1">
    <source>
        <dbReference type="ARBA" id="ARBA00004496"/>
    </source>
</evidence>